<organism evidence="1 2">
    <name type="scientific">Kibdelosporangium aridum</name>
    <dbReference type="NCBI Taxonomy" id="2030"/>
    <lineage>
        <taxon>Bacteria</taxon>
        <taxon>Bacillati</taxon>
        <taxon>Actinomycetota</taxon>
        <taxon>Actinomycetes</taxon>
        <taxon>Pseudonocardiales</taxon>
        <taxon>Pseudonocardiaceae</taxon>
        <taxon>Kibdelosporangium</taxon>
    </lineage>
</organism>
<gene>
    <name evidence="1" type="ORF">DMH04_55450</name>
</gene>
<evidence type="ECO:0008006" key="3">
    <source>
        <dbReference type="Google" id="ProtNLM"/>
    </source>
</evidence>
<protein>
    <recommendedName>
        <fullName evidence="3">Peptidase family M28</fullName>
    </recommendedName>
</protein>
<dbReference type="OrthoDB" id="154754at2070"/>
<reference evidence="1 2" key="1">
    <citation type="submission" date="2018-05" db="EMBL/GenBank/DDBJ databases">
        <title>Evolution of GPA BGCs.</title>
        <authorList>
            <person name="Waglechner N."/>
            <person name="Wright G.D."/>
        </authorList>
    </citation>
    <scope>NUCLEOTIDE SEQUENCE [LARGE SCALE GENOMIC DNA]</scope>
    <source>
        <strain evidence="1 2">A82846</strain>
    </source>
</reference>
<accession>A0A428XWM2</accession>
<dbReference type="AlphaFoldDB" id="A0A428XWM2"/>
<comment type="caution">
    <text evidence="1">The sequence shown here is derived from an EMBL/GenBank/DDBJ whole genome shotgun (WGS) entry which is preliminary data.</text>
</comment>
<sequence length="74" mass="7864">MAFDKCYHQACDNLFNVDRAALAKQAAAISYVITAYGISTEDVNGAPPRPVRAQARAVAKTVSVSATHDHDSVS</sequence>
<proteinExistence type="predicted"/>
<dbReference type="Proteomes" id="UP000287547">
    <property type="component" value="Unassembled WGS sequence"/>
</dbReference>
<evidence type="ECO:0000313" key="1">
    <source>
        <dbReference type="EMBL" id="RSM59680.1"/>
    </source>
</evidence>
<name>A0A428XWM2_KIBAR</name>
<dbReference type="EMBL" id="QHKI01000130">
    <property type="protein sequence ID" value="RSM59680.1"/>
    <property type="molecule type" value="Genomic_DNA"/>
</dbReference>
<evidence type="ECO:0000313" key="2">
    <source>
        <dbReference type="Proteomes" id="UP000287547"/>
    </source>
</evidence>